<proteinExistence type="inferred from homology"/>
<evidence type="ECO:0000256" key="9">
    <source>
        <dbReference type="ARBA" id="ARBA00023136"/>
    </source>
</evidence>
<comment type="subcellular location">
    <subcellularLocation>
        <location evidence="1 10">Golgi apparatus membrane</location>
        <topology evidence="1 10">Single-pass type II membrane protein</topology>
    </subcellularLocation>
</comment>
<dbReference type="AlphaFoldDB" id="A0A077ZDH7"/>
<organism evidence="11 12">
    <name type="scientific">Trichuris trichiura</name>
    <name type="common">Whipworm</name>
    <name type="synonym">Trichocephalus trichiurus</name>
    <dbReference type="NCBI Taxonomy" id="36087"/>
    <lineage>
        <taxon>Eukaryota</taxon>
        <taxon>Metazoa</taxon>
        <taxon>Ecdysozoa</taxon>
        <taxon>Nematoda</taxon>
        <taxon>Enoplea</taxon>
        <taxon>Dorylaimia</taxon>
        <taxon>Trichinellida</taxon>
        <taxon>Trichuridae</taxon>
        <taxon>Trichuris</taxon>
    </lineage>
</organism>
<evidence type="ECO:0000256" key="10">
    <source>
        <dbReference type="RuleBase" id="RU363063"/>
    </source>
</evidence>
<gene>
    <name evidence="11" type="ORF">TTRE_0000495701</name>
</gene>
<comment type="similarity">
    <text evidence="2 10">Belongs to the glycosyltransferase 31 family.</text>
</comment>
<evidence type="ECO:0000256" key="6">
    <source>
        <dbReference type="ARBA" id="ARBA00022968"/>
    </source>
</evidence>
<keyword evidence="6" id="KW-0735">Signal-anchor</keyword>
<dbReference type="STRING" id="36087.A0A077ZDH7"/>
<evidence type="ECO:0000256" key="2">
    <source>
        <dbReference type="ARBA" id="ARBA00008661"/>
    </source>
</evidence>
<name>A0A077ZDH7_TRITR</name>
<evidence type="ECO:0000256" key="5">
    <source>
        <dbReference type="ARBA" id="ARBA00022692"/>
    </source>
</evidence>
<keyword evidence="3 10" id="KW-0328">Glycosyltransferase</keyword>
<keyword evidence="9" id="KW-0472">Membrane</keyword>
<keyword evidence="8 10" id="KW-0333">Golgi apparatus</keyword>
<dbReference type="OrthoDB" id="6355886at2759"/>
<evidence type="ECO:0000313" key="11">
    <source>
        <dbReference type="EMBL" id="CDW56675.1"/>
    </source>
</evidence>
<protein>
    <recommendedName>
        <fullName evidence="10">Hexosyltransferase</fullName>
        <ecNumber evidence="10">2.4.1.-</ecNumber>
    </recommendedName>
</protein>
<reference evidence="11" key="1">
    <citation type="submission" date="2014-01" db="EMBL/GenBank/DDBJ databases">
        <authorList>
            <person name="Aslett M."/>
        </authorList>
    </citation>
    <scope>NUCLEOTIDE SEQUENCE</scope>
</reference>
<dbReference type="Pfam" id="PF01762">
    <property type="entry name" value="Galactosyl_T"/>
    <property type="match status" value="1"/>
</dbReference>
<dbReference type="GO" id="GO:0000139">
    <property type="term" value="C:Golgi membrane"/>
    <property type="evidence" value="ECO:0007669"/>
    <property type="project" value="UniProtKB-SubCell"/>
</dbReference>
<evidence type="ECO:0000256" key="4">
    <source>
        <dbReference type="ARBA" id="ARBA00022679"/>
    </source>
</evidence>
<dbReference type="GO" id="GO:0006493">
    <property type="term" value="P:protein O-linked glycosylation"/>
    <property type="evidence" value="ECO:0007669"/>
    <property type="project" value="TreeGrafter"/>
</dbReference>
<accession>A0A077ZDH7</accession>
<dbReference type="PANTHER" id="PTHR11214">
    <property type="entry name" value="BETA-1,3-N-ACETYLGLUCOSAMINYLTRANSFERASE"/>
    <property type="match status" value="1"/>
</dbReference>
<dbReference type="EC" id="2.4.1.-" evidence="10"/>
<dbReference type="Gene3D" id="3.90.550.50">
    <property type="match status" value="1"/>
</dbReference>
<evidence type="ECO:0000256" key="1">
    <source>
        <dbReference type="ARBA" id="ARBA00004323"/>
    </source>
</evidence>
<dbReference type="Proteomes" id="UP000030665">
    <property type="component" value="Unassembled WGS sequence"/>
</dbReference>
<evidence type="ECO:0000313" key="12">
    <source>
        <dbReference type="Proteomes" id="UP000030665"/>
    </source>
</evidence>
<keyword evidence="12" id="KW-1185">Reference proteome</keyword>
<dbReference type="GO" id="GO:0016758">
    <property type="term" value="F:hexosyltransferase activity"/>
    <property type="evidence" value="ECO:0007669"/>
    <property type="project" value="InterPro"/>
</dbReference>
<reference evidence="11" key="2">
    <citation type="submission" date="2014-03" db="EMBL/GenBank/DDBJ databases">
        <title>The whipworm genome and dual-species transcriptomics of an intimate host-pathogen interaction.</title>
        <authorList>
            <person name="Foth B.J."/>
            <person name="Tsai I.J."/>
            <person name="Reid A.J."/>
            <person name="Bancroft A.J."/>
            <person name="Nichol S."/>
            <person name="Tracey A."/>
            <person name="Holroyd N."/>
            <person name="Cotton J.A."/>
            <person name="Stanley E.J."/>
            <person name="Zarowiecki M."/>
            <person name="Liu J.Z."/>
            <person name="Huckvale T."/>
            <person name="Cooper P.J."/>
            <person name="Grencis R.K."/>
            <person name="Berriman M."/>
        </authorList>
    </citation>
    <scope>NUCLEOTIDE SEQUENCE [LARGE SCALE GENOMIC DNA]</scope>
</reference>
<evidence type="ECO:0000256" key="8">
    <source>
        <dbReference type="ARBA" id="ARBA00023034"/>
    </source>
</evidence>
<evidence type="ECO:0000256" key="7">
    <source>
        <dbReference type="ARBA" id="ARBA00022989"/>
    </source>
</evidence>
<keyword evidence="5" id="KW-0812">Transmembrane</keyword>
<evidence type="ECO:0000256" key="3">
    <source>
        <dbReference type="ARBA" id="ARBA00022676"/>
    </source>
</evidence>
<keyword evidence="4" id="KW-0808">Transferase</keyword>
<keyword evidence="7" id="KW-1133">Transmembrane helix</keyword>
<dbReference type="EMBL" id="HG806066">
    <property type="protein sequence ID" value="CDW56675.1"/>
    <property type="molecule type" value="Genomic_DNA"/>
</dbReference>
<dbReference type="PANTHER" id="PTHR11214:SF314">
    <property type="entry name" value="HEXOSYLTRANSFERASE"/>
    <property type="match status" value="1"/>
</dbReference>
<dbReference type="InterPro" id="IPR002659">
    <property type="entry name" value="Glyco_trans_31"/>
</dbReference>
<sequence>MRLLQFIWAALTLLFIASTISLYHRNSLGLTRPVIPFPKSVNLTIIPHIVNCSASRQSDDSRQPKFVVVLKTRIEEVEQRKAIRETWASQLRCPVVFAVGKSLHSANNSKIINESSIYGDILQADFIDSYFNLTLKSLSILQWMDEHSAQVDFFVQGDSDMLMSPKRLEHFMSARRYREKEIYGHLYEWGIVHHSDKWVINPTTYPYMYYPEYCSGRVFFHHSGYISVDDAYLTGIIALASIRLKTFLMNKVNFYHSTNGLFTLI</sequence>